<evidence type="ECO:0000313" key="3">
    <source>
        <dbReference type="EMBL" id="QDQ26980.1"/>
    </source>
</evidence>
<keyword evidence="4" id="KW-1185">Reference proteome</keyword>
<dbReference type="Proteomes" id="UP000317550">
    <property type="component" value="Chromosome"/>
</dbReference>
<sequence length="176" mass="19186">MPRVHQVIFPAIARQLTELGERLRLARLRRNLTAVSFAERLDVSRDTLSRLENGDPSIAIGTYAKALRILGLDRDIDQIASDDVLGRKLQDLALPPRKKAASGTRRNAATGEFSTAPIRHSQKASKHGEPTRSGFAATHPESVRDDGNKPVTSSQKNRAFLANLLQKKAGTGNGES</sequence>
<dbReference type="EMBL" id="CP041730">
    <property type="protein sequence ID" value="QDQ26980.1"/>
    <property type="molecule type" value="Genomic_DNA"/>
</dbReference>
<dbReference type="SUPFAM" id="SSF47413">
    <property type="entry name" value="lambda repressor-like DNA-binding domains"/>
    <property type="match status" value="1"/>
</dbReference>
<dbReference type="PROSITE" id="PS50943">
    <property type="entry name" value="HTH_CROC1"/>
    <property type="match status" value="1"/>
</dbReference>
<dbReference type="Gene3D" id="1.10.260.40">
    <property type="entry name" value="lambda repressor-like DNA-binding domains"/>
    <property type="match status" value="1"/>
</dbReference>
<gene>
    <name evidence="3" type="ORF">FNU76_11745</name>
</gene>
<organism evidence="3 4">
    <name type="scientific">Chitinimonas arctica</name>
    <dbReference type="NCBI Taxonomy" id="2594795"/>
    <lineage>
        <taxon>Bacteria</taxon>
        <taxon>Pseudomonadati</taxon>
        <taxon>Pseudomonadota</taxon>
        <taxon>Betaproteobacteria</taxon>
        <taxon>Neisseriales</taxon>
        <taxon>Chitinibacteraceae</taxon>
        <taxon>Chitinimonas</taxon>
    </lineage>
</organism>
<evidence type="ECO:0000256" key="1">
    <source>
        <dbReference type="SAM" id="MobiDB-lite"/>
    </source>
</evidence>
<feature type="region of interest" description="Disordered" evidence="1">
    <location>
        <begin position="96"/>
        <end position="176"/>
    </location>
</feature>
<feature type="domain" description="HTH cro/C1-type" evidence="2">
    <location>
        <begin position="23"/>
        <end position="79"/>
    </location>
</feature>
<dbReference type="CDD" id="cd00093">
    <property type="entry name" value="HTH_XRE"/>
    <property type="match status" value="1"/>
</dbReference>
<dbReference type="SMART" id="SM00530">
    <property type="entry name" value="HTH_XRE"/>
    <property type="match status" value="1"/>
</dbReference>
<dbReference type="InterPro" id="IPR001387">
    <property type="entry name" value="Cro/C1-type_HTH"/>
</dbReference>
<name>A0A516SFW2_9NEIS</name>
<proteinExistence type="predicted"/>
<dbReference type="RefSeq" id="WP_144278373.1">
    <property type="nucleotide sequence ID" value="NZ_CP041730.1"/>
</dbReference>
<evidence type="ECO:0000259" key="2">
    <source>
        <dbReference type="PROSITE" id="PS50943"/>
    </source>
</evidence>
<dbReference type="KEGG" id="cari:FNU76_11745"/>
<reference evidence="4" key="1">
    <citation type="submission" date="2019-07" db="EMBL/GenBank/DDBJ databases">
        <title>Chitinimonas sp. nov., isolated from Ny-Alesund, arctica soil.</title>
        <authorList>
            <person name="Xu Q."/>
            <person name="Peng F."/>
        </authorList>
    </citation>
    <scope>NUCLEOTIDE SEQUENCE [LARGE SCALE GENOMIC DNA]</scope>
    <source>
        <strain evidence="4">R3-44</strain>
    </source>
</reference>
<dbReference type="AlphaFoldDB" id="A0A516SFW2"/>
<dbReference type="Pfam" id="PF13560">
    <property type="entry name" value="HTH_31"/>
    <property type="match status" value="1"/>
</dbReference>
<accession>A0A516SFW2</accession>
<dbReference type="InterPro" id="IPR010982">
    <property type="entry name" value="Lambda_DNA-bd_dom_sf"/>
</dbReference>
<protein>
    <submittedName>
        <fullName evidence="3">Helix-turn-helix domain-containing protein</fullName>
    </submittedName>
</protein>
<dbReference type="GO" id="GO:0003677">
    <property type="term" value="F:DNA binding"/>
    <property type="evidence" value="ECO:0007669"/>
    <property type="project" value="InterPro"/>
</dbReference>
<dbReference type="OrthoDB" id="6637137at2"/>
<evidence type="ECO:0000313" key="4">
    <source>
        <dbReference type="Proteomes" id="UP000317550"/>
    </source>
</evidence>